<dbReference type="GO" id="GO:0032259">
    <property type="term" value="P:methylation"/>
    <property type="evidence" value="ECO:0007669"/>
    <property type="project" value="UniProtKB-KW"/>
</dbReference>
<dbReference type="InterPro" id="IPR029063">
    <property type="entry name" value="SAM-dependent_MTases_sf"/>
</dbReference>
<accession>A0A4Y4CYL4</accession>
<dbReference type="SUPFAM" id="SSF53335">
    <property type="entry name" value="S-adenosyl-L-methionine-dependent methyltransferases"/>
    <property type="match status" value="1"/>
</dbReference>
<dbReference type="Proteomes" id="UP000318422">
    <property type="component" value="Unassembled WGS sequence"/>
</dbReference>
<keyword evidence="4" id="KW-1185">Reference proteome</keyword>
<dbReference type="EMBL" id="BJNV01000036">
    <property type="protein sequence ID" value="GEC96127.1"/>
    <property type="molecule type" value="Genomic_DNA"/>
</dbReference>
<reference evidence="3 4" key="1">
    <citation type="submission" date="2019-06" db="EMBL/GenBank/DDBJ databases">
        <title>Whole genome shotgun sequence of Zoogloea ramigera NBRC 15342.</title>
        <authorList>
            <person name="Hosoyama A."/>
            <person name="Uohara A."/>
            <person name="Ohji S."/>
            <person name="Ichikawa N."/>
        </authorList>
    </citation>
    <scope>NUCLEOTIDE SEQUENCE [LARGE SCALE GENOMIC DNA]</scope>
    <source>
        <strain evidence="3 4">NBRC 15342</strain>
    </source>
</reference>
<sequence>MPINQESVWTKRYQDAGEDYLFGTEPNRFLAHRADLLQEGRTALSVADGEGRNSVWLAEQGLEVTAVEISSVAVHKARRLAAGRKVQVDFMQADMLAPGWPPAALQGAFDWVVGIFIQFVGPEWRERQFEVMKQLTRPGGRILLQGYTPKQLEYRTGGPSAVENLYTPEILREAFADWTMEELVEYEEDVNEGAGHRGRSALIGLVARKP</sequence>
<dbReference type="GO" id="GO:0008168">
    <property type="term" value="F:methyltransferase activity"/>
    <property type="evidence" value="ECO:0007669"/>
    <property type="project" value="UniProtKB-KW"/>
</dbReference>
<evidence type="ECO:0000259" key="2">
    <source>
        <dbReference type="Pfam" id="PF13649"/>
    </source>
</evidence>
<name>A0A4Y4CYL4_ZOORA</name>
<dbReference type="InterPro" id="IPR041698">
    <property type="entry name" value="Methyltransf_25"/>
</dbReference>
<keyword evidence="1 3" id="KW-0808">Transferase</keyword>
<dbReference type="CDD" id="cd02440">
    <property type="entry name" value="AdoMet_MTases"/>
    <property type="match status" value="1"/>
</dbReference>
<feature type="domain" description="Methyltransferase" evidence="2">
    <location>
        <begin position="44"/>
        <end position="140"/>
    </location>
</feature>
<dbReference type="PANTHER" id="PTHR43861:SF3">
    <property type="entry name" value="PUTATIVE (AFU_ORTHOLOGUE AFUA_2G14390)-RELATED"/>
    <property type="match status" value="1"/>
</dbReference>
<dbReference type="AlphaFoldDB" id="A0A4Y4CYL4"/>
<proteinExistence type="predicted"/>
<dbReference type="OrthoDB" id="9786503at2"/>
<protein>
    <submittedName>
        <fullName evidence="3">SAM-dependent methyltransferase</fullName>
    </submittedName>
</protein>
<comment type="caution">
    <text evidence="3">The sequence shown here is derived from an EMBL/GenBank/DDBJ whole genome shotgun (WGS) entry which is preliminary data.</text>
</comment>
<keyword evidence="3" id="KW-0489">Methyltransferase</keyword>
<evidence type="ECO:0000313" key="4">
    <source>
        <dbReference type="Proteomes" id="UP000318422"/>
    </source>
</evidence>
<dbReference type="Pfam" id="PF13649">
    <property type="entry name" value="Methyltransf_25"/>
    <property type="match status" value="1"/>
</dbReference>
<organism evidence="3 4">
    <name type="scientific">Zoogloea ramigera</name>
    <dbReference type="NCBI Taxonomy" id="350"/>
    <lineage>
        <taxon>Bacteria</taxon>
        <taxon>Pseudomonadati</taxon>
        <taxon>Pseudomonadota</taxon>
        <taxon>Betaproteobacteria</taxon>
        <taxon>Rhodocyclales</taxon>
        <taxon>Zoogloeaceae</taxon>
        <taxon>Zoogloea</taxon>
    </lineage>
</organism>
<dbReference type="Gene3D" id="3.40.50.150">
    <property type="entry name" value="Vaccinia Virus protein VP39"/>
    <property type="match status" value="1"/>
</dbReference>
<evidence type="ECO:0000313" key="3">
    <source>
        <dbReference type="EMBL" id="GEC96127.1"/>
    </source>
</evidence>
<dbReference type="PANTHER" id="PTHR43861">
    <property type="entry name" value="TRANS-ACONITATE 2-METHYLTRANSFERASE-RELATED"/>
    <property type="match status" value="1"/>
</dbReference>
<dbReference type="RefSeq" id="WP_141352141.1">
    <property type="nucleotide sequence ID" value="NZ_BJNV01000036.1"/>
</dbReference>
<evidence type="ECO:0000256" key="1">
    <source>
        <dbReference type="ARBA" id="ARBA00022679"/>
    </source>
</evidence>
<gene>
    <name evidence="3" type="ORF">ZRA01_22000</name>
</gene>